<evidence type="ECO:0000313" key="4">
    <source>
        <dbReference type="EMBL" id="OLZ51709.1"/>
    </source>
</evidence>
<feature type="compositionally biased region" description="Pro residues" evidence="1">
    <location>
        <begin position="38"/>
        <end position="57"/>
    </location>
</feature>
<proteinExistence type="predicted"/>
<feature type="region of interest" description="Disordered" evidence="1">
    <location>
        <begin position="133"/>
        <end position="154"/>
    </location>
</feature>
<feature type="domain" description="DUF8175" evidence="3">
    <location>
        <begin position="35"/>
        <end position="219"/>
    </location>
</feature>
<name>A0A1R0KUA8_9PSEU</name>
<feature type="region of interest" description="Disordered" evidence="1">
    <location>
        <begin position="35"/>
        <end position="94"/>
    </location>
</feature>
<dbReference type="Pfam" id="PF26526">
    <property type="entry name" value="DUF8175"/>
    <property type="match status" value="1"/>
</dbReference>
<keyword evidence="2" id="KW-0472">Membrane</keyword>
<keyword evidence="5" id="KW-1185">Reference proteome</keyword>
<dbReference type="InterPro" id="IPR058488">
    <property type="entry name" value="DUF8175"/>
</dbReference>
<gene>
    <name evidence="4" type="ORF">BS329_15715</name>
</gene>
<dbReference type="EMBL" id="MQUQ01000007">
    <property type="protein sequence ID" value="OLZ51709.1"/>
    <property type="molecule type" value="Genomic_DNA"/>
</dbReference>
<evidence type="ECO:0000256" key="2">
    <source>
        <dbReference type="SAM" id="Phobius"/>
    </source>
</evidence>
<dbReference type="AlphaFoldDB" id="A0A1R0KUA8"/>
<evidence type="ECO:0000313" key="5">
    <source>
        <dbReference type="Proteomes" id="UP000187486"/>
    </source>
</evidence>
<evidence type="ECO:0000259" key="3">
    <source>
        <dbReference type="Pfam" id="PF26526"/>
    </source>
</evidence>
<protein>
    <recommendedName>
        <fullName evidence="3">DUF8175 domain-containing protein</fullName>
    </recommendedName>
</protein>
<keyword evidence="2" id="KW-1133">Transmembrane helix</keyword>
<organism evidence="4 5">
    <name type="scientific">Amycolatopsis coloradensis</name>
    <dbReference type="NCBI Taxonomy" id="76021"/>
    <lineage>
        <taxon>Bacteria</taxon>
        <taxon>Bacillati</taxon>
        <taxon>Actinomycetota</taxon>
        <taxon>Actinomycetes</taxon>
        <taxon>Pseudonocardiales</taxon>
        <taxon>Pseudonocardiaceae</taxon>
        <taxon>Amycolatopsis</taxon>
    </lineage>
</organism>
<reference evidence="4 5" key="1">
    <citation type="submission" date="2016-01" db="EMBL/GenBank/DDBJ databases">
        <title>Amycolatopsis coloradensis genome sequencing and assembly.</title>
        <authorList>
            <person name="Mayilraj S."/>
        </authorList>
    </citation>
    <scope>NUCLEOTIDE SEQUENCE [LARGE SCALE GENOMIC DNA]</scope>
    <source>
        <strain evidence="4 5">DSM 44225</strain>
    </source>
</reference>
<keyword evidence="2" id="KW-0812">Transmembrane</keyword>
<evidence type="ECO:0000256" key="1">
    <source>
        <dbReference type="SAM" id="MobiDB-lite"/>
    </source>
</evidence>
<feature type="compositionally biased region" description="Polar residues" evidence="1">
    <location>
        <begin position="133"/>
        <end position="147"/>
    </location>
</feature>
<accession>A0A1R0KUA8</accession>
<comment type="caution">
    <text evidence="4">The sequence shown here is derived from an EMBL/GenBank/DDBJ whole genome shotgun (WGS) entry which is preliminary data.</text>
</comment>
<dbReference type="Proteomes" id="UP000187486">
    <property type="component" value="Unassembled WGS sequence"/>
</dbReference>
<feature type="transmembrane region" description="Helical" evidence="2">
    <location>
        <begin position="12"/>
        <end position="30"/>
    </location>
</feature>
<sequence length="232" mass="24434">MAAHRRPRRWWIVAVLIVAAVAGTAGWLISRNHDAPAASPPQPVPPPALSPATPPPASATARCQVRWDPTSSGDHAPVSDCAGPRDSSGGRARGFSHDRDGAVFAAINITLRLAATAGPSVYRPTYAEQTVGDAQSAMSELAQQETDTPAAETRPTQWWWRIGAGDPTAELVVVDLAVATPQTAASESFARVSIALQWVSGDWKVQLPLPRASLHSTVDGYTSLGVVPRGGR</sequence>
<dbReference type="STRING" id="76021.BS329_15715"/>